<sequence length="31" mass="3586">MYVMYLFYNYSAFCSRAAVTSDSEGTHTITR</sequence>
<protein>
    <submittedName>
        <fullName evidence="1">Uncharacterized protein</fullName>
    </submittedName>
</protein>
<proteinExistence type="predicted"/>
<evidence type="ECO:0000313" key="1">
    <source>
        <dbReference type="EMBL" id="RZV11216.1"/>
    </source>
</evidence>
<dbReference type="EMBL" id="SHMP01000004">
    <property type="protein sequence ID" value="RZV11216.1"/>
    <property type="molecule type" value="Genomic_DNA"/>
</dbReference>
<evidence type="ECO:0000313" key="2">
    <source>
        <dbReference type="Proteomes" id="UP000291097"/>
    </source>
</evidence>
<reference evidence="1 2" key="1">
    <citation type="submission" date="2019-02" db="EMBL/GenBank/DDBJ databases">
        <title>Genomic Encyclopedia of Archaeal and Bacterial Type Strains, Phase II (KMG-II): from individual species to whole genera.</title>
        <authorList>
            <person name="Goeker M."/>
        </authorList>
    </citation>
    <scope>NUCLEOTIDE SEQUENCE [LARGE SCALE GENOMIC DNA]</scope>
    <source>
        <strain evidence="1 2">DSM 18328</strain>
    </source>
</reference>
<organism evidence="1 2">
    <name type="scientific">Natrinema hispanicum</name>
    <dbReference type="NCBI Taxonomy" id="392421"/>
    <lineage>
        <taxon>Archaea</taxon>
        <taxon>Methanobacteriati</taxon>
        <taxon>Methanobacteriota</taxon>
        <taxon>Stenosarchaea group</taxon>
        <taxon>Halobacteria</taxon>
        <taxon>Halobacteriales</taxon>
        <taxon>Natrialbaceae</taxon>
        <taxon>Natrinema</taxon>
    </lineage>
</organism>
<dbReference type="Proteomes" id="UP000291097">
    <property type="component" value="Unassembled WGS sequence"/>
</dbReference>
<accession>A0A482Y9P0</accession>
<name>A0A482Y9P0_9EURY</name>
<dbReference type="AlphaFoldDB" id="A0A482Y9P0"/>
<gene>
    <name evidence="1" type="ORF">BDK88_2461</name>
</gene>
<comment type="caution">
    <text evidence="1">The sequence shown here is derived from an EMBL/GenBank/DDBJ whole genome shotgun (WGS) entry which is preliminary data.</text>
</comment>